<dbReference type="EMBL" id="BART01003174">
    <property type="protein sequence ID" value="GAG72704.1"/>
    <property type="molecule type" value="Genomic_DNA"/>
</dbReference>
<comment type="caution">
    <text evidence="2">The sequence shown here is derived from an EMBL/GenBank/DDBJ whole genome shotgun (WGS) entry which is preliminary data.</text>
</comment>
<organism evidence="2">
    <name type="scientific">marine sediment metagenome</name>
    <dbReference type="NCBI Taxonomy" id="412755"/>
    <lineage>
        <taxon>unclassified sequences</taxon>
        <taxon>metagenomes</taxon>
        <taxon>ecological metagenomes</taxon>
    </lineage>
</organism>
<gene>
    <name evidence="2" type="ORF">S01H4_08989</name>
</gene>
<evidence type="ECO:0000256" key="1">
    <source>
        <dbReference type="SAM" id="MobiDB-lite"/>
    </source>
</evidence>
<evidence type="ECO:0000313" key="2">
    <source>
        <dbReference type="EMBL" id="GAG72704.1"/>
    </source>
</evidence>
<proteinExistence type="predicted"/>
<name>X0ZTQ2_9ZZZZ</name>
<accession>X0ZTQ2</accession>
<protein>
    <submittedName>
        <fullName evidence="2">Uncharacterized protein</fullName>
    </submittedName>
</protein>
<feature type="compositionally biased region" description="Basic residues" evidence="1">
    <location>
        <begin position="44"/>
        <end position="58"/>
    </location>
</feature>
<feature type="region of interest" description="Disordered" evidence="1">
    <location>
        <begin position="35"/>
        <end position="58"/>
    </location>
</feature>
<dbReference type="AlphaFoldDB" id="X0ZTQ2"/>
<sequence>MPARSKAQFKLMKAIAEGTYPSGYRGISRKVAREFVDHQSPKGLPKRVKKKKKIKKKK</sequence>
<reference evidence="2" key="1">
    <citation type="journal article" date="2014" name="Front. Microbiol.">
        <title>High frequency of phylogenetically diverse reductive dehalogenase-homologous genes in deep subseafloor sedimentary metagenomes.</title>
        <authorList>
            <person name="Kawai M."/>
            <person name="Futagami T."/>
            <person name="Toyoda A."/>
            <person name="Takaki Y."/>
            <person name="Nishi S."/>
            <person name="Hori S."/>
            <person name="Arai W."/>
            <person name="Tsubouchi T."/>
            <person name="Morono Y."/>
            <person name="Uchiyama I."/>
            <person name="Ito T."/>
            <person name="Fujiyama A."/>
            <person name="Inagaki F."/>
            <person name="Takami H."/>
        </authorList>
    </citation>
    <scope>NUCLEOTIDE SEQUENCE</scope>
    <source>
        <strain evidence="2">Expedition CK06-06</strain>
    </source>
</reference>